<organism evidence="11 12">
    <name type="scientific">Riccia sorocarpa</name>
    <dbReference type="NCBI Taxonomy" id="122646"/>
    <lineage>
        <taxon>Eukaryota</taxon>
        <taxon>Viridiplantae</taxon>
        <taxon>Streptophyta</taxon>
        <taxon>Embryophyta</taxon>
        <taxon>Marchantiophyta</taxon>
        <taxon>Marchantiopsida</taxon>
        <taxon>Marchantiidae</taxon>
        <taxon>Marchantiales</taxon>
        <taxon>Ricciaceae</taxon>
        <taxon>Riccia</taxon>
    </lineage>
</organism>
<evidence type="ECO:0000259" key="9">
    <source>
        <dbReference type="PROSITE" id="PS50893"/>
    </source>
</evidence>
<dbReference type="GO" id="GO:0005743">
    <property type="term" value="C:mitochondrial inner membrane"/>
    <property type="evidence" value="ECO:0007669"/>
    <property type="project" value="UniProtKB-SubCell"/>
</dbReference>
<feature type="transmembrane region" description="Helical" evidence="8">
    <location>
        <begin position="289"/>
        <end position="321"/>
    </location>
</feature>
<dbReference type="Gene3D" id="3.40.50.300">
    <property type="entry name" value="P-loop containing nucleotide triphosphate hydrolases"/>
    <property type="match status" value="1"/>
</dbReference>
<evidence type="ECO:0000256" key="5">
    <source>
        <dbReference type="ARBA" id="ARBA00022840"/>
    </source>
</evidence>
<evidence type="ECO:0000256" key="8">
    <source>
        <dbReference type="SAM" id="Phobius"/>
    </source>
</evidence>
<dbReference type="InterPro" id="IPR003439">
    <property type="entry name" value="ABC_transporter-like_ATP-bd"/>
</dbReference>
<evidence type="ECO:0000313" key="12">
    <source>
        <dbReference type="Proteomes" id="UP001633002"/>
    </source>
</evidence>
<keyword evidence="6 8" id="KW-1133">Transmembrane helix</keyword>
<evidence type="ECO:0000256" key="4">
    <source>
        <dbReference type="ARBA" id="ARBA00022741"/>
    </source>
</evidence>
<dbReference type="InterPro" id="IPR036640">
    <property type="entry name" value="ABC1_TM_sf"/>
</dbReference>
<dbReference type="SMART" id="SM00382">
    <property type="entry name" value="AAA"/>
    <property type="match status" value="1"/>
</dbReference>
<dbReference type="PROSITE" id="PS50929">
    <property type="entry name" value="ABC_TM1F"/>
    <property type="match status" value="1"/>
</dbReference>
<feature type="domain" description="ABC transporter" evidence="9">
    <location>
        <begin position="514"/>
        <end position="752"/>
    </location>
</feature>
<dbReference type="InterPro" id="IPR011527">
    <property type="entry name" value="ABC1_TM_dom"/>
</dbReference>
<evidence type="ECO:0000256" key="7">
    <source>
        <dbReference type="ARBA" id="ARBA00023136"/>
    </source>
</evidence>
<keyword evidence="4" id="KW-0547">Nucleotide-binding</keyword>
<dbReference type="CDD" id="cd18557">
    <property type="entry name" value="ABC_6TM_TAP_ABCB8_10_like"/>
    <property type="match status" value="1"/>
</dbReference>
<feature type="transmembrane region" description="Helical" evidence="8">
    <location>
        <begin position="420"/>
        <end position="438"/>
    </location>
</feature>
<feature type="transmembrane region" description="Helical" evidence="8">
    <location>
        <begin position="162"/>
        <end position="182"/>
    </location>
</feature>
<keyword evidence="7 8" id="KW-0472">Membrane</keyword>
<comment type="subcellular location">
    <subcellularLocation>
        <location evidence="1">Mitochondrion inner membrane</location>
        <topology evidence="1">Multi-pass membrane protein</topology>
    </subcellularLocation>
</comment>
<keyword evidence="3 8" id="KW-0812">Transmembrane</keyword>
<reference evidence="11 12" key="1">
    <citation type="submission" date="2024-09" db="EMBL/GenBank/DDBJ databases">
        <title>Chromosome-scale assembly of Riccia sorocarpa.</title>
        <authorList>
            <person name="Paukszto L."/>
        </authorList>
    </citation>
    <scope>NUCLEOTIDE SEQUENCE [LARGE SCALE GENOMIC DNA]</scope>
    <source>
        <strain evidence="11">LP-2024</strain>
        <tissue evidence="11">Aerial parts of the thallus</tissue>
    </source>
</reference>
<proteinExistence type="predicted"/>
<comment type="caution">
    <text evidence="11">The sequence shown here is derived from an EMBL/GenBank/DDBJ whole genome shotgun (WGS) entry which is preliminary data.</text>
</comment>
<evidence type="ECO:0000256" key="3">
    <source>
        <dbReference type="ARBA" id="ARBA00022692"/>
    </source>
</evidence>
<keyword evidence="12" id="KW-1185">Reference proteome</keyword>
<dbReference type="FunFam" id="3.40.50.300:FF:000403">
    <property type="entry name" value="ATP-binding cassette sub-family B member 8, mitochondrial"/>
    <property type="match status" value="1"/>
</dbReference>
<dbReference type="SUPFAM" id="SSF90123">
    <property type="entry name" value="ABC transporter transmembrane region"/>
    <property type="match status" value="1"/>
</dbReference>
<keyword evidence="5" id="KW-0067">ATP-binding</keyword>
<evidence type="ECO:0000313" key="11">
    <source>
        <dbReference type="EMBL" id="KAL3681972.1"/>
    </source>
</evidence>
<gene>
    <name evidence="11" type="ORF">R1sor_024928</name>
</gene>
<feature type="transmembrane region" description="Helical" evidence="8">
    <location>
        <begin position="389"/>
        <end position="408"/>
    </location>
</feature>
<dbReference type="InterPro" id="IPR039421">
    <property type="entry name" value="Type_1_exporter"/>
</dbReference>
<dbReference type="AlphaFoldDB" id="A0ABD3GU59"/>
<evidence type="ECO:0000256" key="1">
    <source>
        <dbReference type="ARBA" id="ARBA00004448"/>
    </source>
</evidence>
<dbReference type="EMBL" id="JBJQOH010000007">
    <property type="protein sequence ID" value="KAL3681972.1"/>
    <property type="molecule type" value="Genomic_DNA"/>
</dbReference>
<sequence>MALLSSALSTSTLSRGLSEKFILVAGNASAIQNSHRQTVVVIGTLSRGRNLRTFQIQKKCGALEFRSGKCWNCKLENLRGKSLRSFSGAGPDGRLGQYPLGRKSLLISGAYISAPGAPADAQYYPPPETSDHNKFEETIRPRENLINAGLIARLVLEEKQSLAIALLSLLLGTTCTLSMPIFSGRFFETLIGVRKQPLYGLLVKLFTVYLMEPVFTVLFVTRMIGIWEKVMKELRFQVFQRVLIQKVAFFDEHKVGELTSLLSTDLNSIKDIVNENVSRDRGFRSLAEVLGTVGILFVLSPELAPVMSFLMISVAGIVAIYKRTTMPVFKAHGLSMARISDLAGETFAAIRTVRSFGGERRQISMFQNQVVAYQESGNKLGWLKAANESWTRVVVYVALMALYILGGTKVKAGKMAIGRLVSFIGYTFTLTFAMQGLVNTLADLRGALAAVDRINTVVGTGKVDESLARGLELENSEDHAKLVREDSNNSVSDGAATSSCGQTAVCELAWTGDVTLEDVYFAYPSRPDAMVLRGINIVLKAGTVTALVGSSGSGKSTIVQLLSRFYEPTKGRITLAGEDVRKFDKSDWARAVSIVNQEPVLFAMSIGENIAYGAPYREVSKEEIIEAAKAANAHDFIQSLPEGYDTLVGERGSLLSGGQRQRVAIARALLKNAPILILDEATSSLDSVSERLVQDALDILMKGRTTLVIAHRLSTVQSANQIVVCGHGVVAEKGTHLELLAKKGTYTNLVQTQTVVTVE</sequence>
<evidence type="ECO:0000256" key="6">
    <source>
        <dbReference type="ARBA" id="ARBA00022989"/>
    </source>
</evidence>
<name>A0ABD3GU59_9MARC</name>
<dbReference type="InterPro" id="IPR003593">
    <property type="entry name" value="AAA+_ATPase"/>
</dbReference>
<protein>
    <recommendedName>
        <fullName evidence="13">ABC transporter B family member 28</fullName>
    </recommendedName>
</protein>
<dbReference type="Pfam" id="PF00005">
    <property type="entry name" value="ABC_tran"/>
    <property type="match status" value="1"/>
</dbReference>
<keyword evidence="2" id="KW-0813">Transport</keyword>
<dbReference type="PROSITE" id="PS50893">
    <property type="entry name" value="ABC_TRANSPORTER_2"/>
    <property type="match status" value="1"/>
</dbReference>
<evidence type="ECO:0000259" key="10">
    <source>
        <dbReference type="PROSITE" id="PS50929"/>
    </source>
</evidence>
<feature type="domain" description="ABC transmembrane type-1" evidence="10">
    <location>
        <begin position="163"/>
        <end position="446"/>
    </location>
</feature>
<dbReference type="Proteomes" id="UP001633002">
    <property type="component" value="Unassembled WGS sequence"/>
</dbReference>
<evidence type="ECO:0008006" key="13">
    <source>
        <dbReference type="Google" id="ProtNLM"/>
    </source>
</evidence>
<accession>A0ABD3GU59</accession>
<dbReference type="GO" id="GO:0005524">
    <property type="term" value="F:ATP binding"/>
    <property type="evidence" value="ECO:0007669"/>
    <property type="project" value="UniProtKB-KW"/>
</dbReference>
<dbReference type="PROSITE" id="PS00211">
    <property type="entry name" value="ABC_TRANSPORTER_1"/>
    <property type="match status" value="1"/>
</dbReference>
<dbReference type="SUPFAM" id="SSF52540">
    <property type="entry name" value="P-loop containing nucleoside triphosphate hydrolases"/>
    <property type="match status" value="1"/>
</dbReference>
<dbReference type="PANTHER" id="PTHR43394">
    <property type="entry name" value="ATP-DEPENDENT PERMEASE MDL1, MITOCHONDRIAL"/>
    <property type="match status" value="1"/>
</dbReference>
<dbReference type="InterPro" id="IPR017871">
    <property type="entry name" value="ABC_transporter-like_CS"/>
</dbReference>
<dbReference type="CDD" id="cd03249">
    <property type="entry name" value="ABC_MTABC3_MDL1_MDL2"/>
    <property type="match status" value="1"/>
</dbReference>
<dbReference type="PANTHER" id="PTHR43394:SF7">
    <property type="entry name" value="ABC TRANSPORTER B FAMILY MEMBER 28"/>
    <property type="match status" value="1"/>
</dbReference>
<dbReference type="InterPro" id="IPR027417">
    <property type="entry name" value="P-loop_NTPase"/>
</dbReference>
<feature type="transmembrane region" description="Helical" evidence="8">
    <location>
        <begin position="202"/>
        <end position="225"/>
    </location>
</feature>
<dbReference type="Pfam" id="PF00664">
    <property type="entry name" value="ABC_membrane"/>
    <property type="match status" value="1"/>
</dbReference>
<evidence type="ECO:0000256" key="2">
    <source>
        <dbReference type="ARBA" id="ARBA00022448"/>
    </source>
</evidence>
<dbReference type="Gene3D" id="1.20.1560.10">
    <property type="entry name" value="ABC transporter type 1, transmembrane domain"/>
    <property type="match status" value="1"/>
</dbReference>